<feature type="transmembrane region" description="Helical" evidence="2">
    <location>
        <begin position="250"/>
        <end position="271"/>
    </location>
</feature>
<feature type="transmembrane region" description="Helical" evidence="2">
    <location>
        <begin position="95"/>
        <end position="112"/>
    </location>
</feature>
<feature type="transmembrane region" description="Helical" evidence="2">
    <location>
        <begin position="183"/>
        <end position="206"/>
    </location>
</feature>
<evidence type="ECO:0000313" key="4">
    <source>
        <dbReference type="Proteomes" id="UP000233325"/>
    </source>
</evidence>
<evidence type="ECO:0000313" key="3">
    <source>
        <dbReference type="EMBL" id="PKM89054.1"/>
    </source>
</evidence>
<feature type="transmembrane region" description="Helical" evidence="2">
    <location>
        <begin position="314"/>
        <end position="333"/>
    </location>
</feature>
<protein>
    <submittedName>
        <fullName evidence="3">Uncharacterized protein</fullName>
    </submittedName>
</protein>
<feature type="transmembrane region" description="Helical" evidence="2">
    <location>
        <begin position="44"/>
        <end position="64"/>
    </location>
</feature>
<evidence type="ECO:0000256" key="1">
    <source>
        <dbReference type="SAM" id="MobiDB-lite"/>
    </source>
</evidence>
<dbReference type="Proteomes" id="UP000233325">
    <property type="component" value="Unassembled WGS sequence"/>
</dbReference>
<feature type="transmembrane region" description="Helical" evidence="2">
    <location>
        <begin position="71"/>
        <end position="89"/>
    </location>
</feature>
<proteinExistence type="predicted"/>
<keyword evidence="2" id="KW-0472">Membrane</keyword>
<feature type="transmembrane region" description="Helical" evidence="2">
    <location>
        <begin position="124"/>
        <end position="142"/>
    </location>
</feature>
<keyword evidence="2" id="KW-0812">Transmembrane</keyword>
<evidence type="ECO:0000256" key="2">
    <source>
        <dbReference type="SAM" id="Phobius"/>
    </source>
</evidence>
<dbReference type="EMBL" id="PHAH01000006">
    <property type="protein sequence ID" value="PKM89054.1"/>
    <property type="molecule type" value="Genomic_DNA"/>
</dbReference>
<accession>A0A2N2E2V2</accession>
<keyword evidence="2" id="KW-1133">Transmembrane helix</keyword>
<gene>
    <name evidence="3" type="ORF">CVU83_00750</name>
</gene>
<organism evidence="3 4">
    <name type="scientific">Candidatus Falkowbacteria bacterium HGW-Falkowbacteria-2</name>
    <dbReference type="NCBI Taxonomy" id="2013769"/>
    <lineage>
        <taxon>Bacteria</taxon>
        <taxon>Candidatus Falkowiibacteriota</taxon>
    </lineage>
</organism>
<dbReference type="AlphaFoldDB" id="A0A2N2E2V2"/>
<comment type="caution">
    <text evidence="3">The sequence shown here is derived from an EMBL/GenBank/DDBJ whole genome shotgun (WGS) entry which is preliminary data.</text>
</comment>
<name>A0A2N2E2V2_9BACT</name>
<feature type="compositionally biased region" description="Basic and acidic residues" evidence="1">
    <location>
        <begin position="562"/>
        <end position="577"/>
    </location>
</feature>
<sequence>MSIKTLNFFKRKSHYLWLLLIVGASFFIAHPVFAETAGDWAGIVVGKIIGVFISALGLILLLVIKGLILIASYQNFIGSQAVLEGWVIVRDIANMFFVVILLIIAFSTILHIENYSYKKWLPKLILMAILINFSKTICGLMIDVAQVVMLTFVNAFKDVAGGNIIDMLGITDIVTMSRDADDAGFWVIVGAYVLGLIYMIIALVVITTMMMILAMRLVMIWIYVVLSPLAYLLSAFPAGAQYASKWWKDFTQNLIIGPVLAFFIWLSFAALQTGTDMQLVQTANEADMASETGAIGAPTGSGAFAATKASTPGALVKFVIGIGMLIGGLKIAQEIGGAAGSIAGKGMGNLNKLGAMGTGMALGASASLGLGVAKKLNLKEHLGTIAGSQGGVGKVLAATGIRGLATNTLVGLNRAQKTISDKAEKKIGDLKDTRVVARYAKEGGGITASKMAARSKAREMMPSALVDPVKIQEHLAGMSREALQKLSDPEWHRIGESGAELEGRAMTYIEKNSDERGAYNRGRNKNRRPMVVGTDRNGDPMTGEDRHGSYMRPSRNPLPQDEVDRLESKGKYKNDYRKSRKKKIEDNTTAPVDADKKGAPRGNGNLAVNDFARGKSDMVAVDFEKLNIKEIEKADGTADWSGTQGLNTSDPAMMQKIAGKMVGILDQEISKLQAKPNLSGGDQKRLENLQTAKSRFEKPEELQNMQLINSSAADYKLSDVKETVVHEQVHALGYHDEDDVNFATERIMQTREYDIRKDKQAVDDILKDKPGKARSGEIKGDSSFVELDTSRFDTSVEALTKKMADLGTKFAAPTISANSVKPGPSSQNFAYWFGLLRKAILSSGKADKAAEMLGGDEEPSPIALEVISHNLSKNLGDSVAANKQVS</sequence>
<feature type="transmembrane region" description="Helical" evidence="2">
    <location>
        <begin position="218"/>
        <end position="238"/>
    </location>
</feature>
<reference evidence="3 4" key="1">
    <citation type="journal article" date="2017" name="ISME J.">
        <title>Potential for microbial H2 and metal transformations associated with novel bacteria and archaea in deep terrestrial subsurface sediments.</title>
        <authorList>
            <person name="Hernsdorf A.W."/>
            <person name="Amano Y."/>
            <person name="Miyakawa K."/>
            <person name="Ise K."/>
            <person name="Suzuki Y."/>
            <person name="Anantharaman K."/>
            <person name="Probst A."/>
            <person name="Burstein D."/>
            <person name="Thomas B.C."/>
            <person name="Banfield J.F."/>
        </authorList>
    </citation>
    <scope>NUCLEOTIDE SEQUENCE [LARGE SCALE GENOMIC DNA]</scope>
    <source>
        <strain evidence="3">HGW-Falkowbacteria-2</strain>
    </source>
</reference>
<feature type="region of interest" description="Disordered" evidence="1">
    <location>
        <begin position="514"/>
        <end position="602"/>
    </location>
</feature>